<dbReference type="Gene3D" id="2.120.10.80">
    <property type="entry name" value="Kelch-type beta propeller"/>
    <property type="match status" value="2"/>
</dbReference>
<reference evidence="6" key="1">
    <citation type="journal article" date="2013" name="Nature">
        <title>The genomes of four tapeworm species reveal adaptations to parasitism.</title>
        <authorList>
            <person name="Tsai I.J."/>
            <person name="Zarowiecki M."/>
            <person name="Holroyd N."/>
            <person name="Garciarrubio A."/>
            <person name="Sanchez-Flores A."/>
            <person name="Brooks K.L."/>
            <person name="Tracey A."/>
            <person name="Bobes R.J."/>
            <person name="Fragoso G."/>
            <person name="Sciutto E."/>
            <person name="Aslett M."/>
            <person name="Beasley H."/>
            <person name="Bennett H.M."/>
            <person name="Cai J."/>
            <person name="Camicia F."/>
            <person name="Clark R."/>
            <person name="Cucher M."/>
            <person name="De Silva N."/>
            <person name="Day T.A."/>
            <person name="Deplazes P."/>
            <person name="Estrada K."/>
            <person name="Fernandez C."/>
            <person name="Holland P.W."/>
            <person name="Hou J."/>
            <person name="Hu S."/>
            <person name="Huckvale T."/>
            <person name="Hung S.S."/>
            <person name="Kamenetzky L."/>
            <person name="Keane J.A."/>
            <person name="Kiss F."/>
            <person name="Koziol U."/>
            <person name="Lambert O."/>
            <person name="Liu K."/>
            <person name="Luo X."/>
            <person name="Luo Y."/>
            <person name="Macchiaroli N."/>
            <person name="Nichol S."/>
            <person name="Paps J."/>
            <person name="Parkinson J."/>
            <person name="Pouchkina-Stantcheva N."/>
            <person name="Riddiford N."/>
            <person name="Rosenzvit M."/>
            <person name="Salinas G."/>
            <person name="Wasmuth J.D."/>
            <person name="Zamanian M."/>
            <person name="Zheng Y."/>
            <person name="Cai X."/>
            <person name="Soberon X."/>
            <person name="Olson P.D."/>
            <person name="Laclette J.P."/>
            <person name="Brehm K."/>
            <person name="Berriman M."/>
            <person name="Garciarrubio A."/>
            <person name="Bobes R.J."/>
            <person name="Fragoso G."/>
            <person name="Sanchez-Flores A."/>
            <person name="Estrada K."/>
            <person name="Cevallos M.A."/>
            <person name="Morett E."/>
            <person name="Gonzalez V."/>
            <person name="Portillo T."/>
            <person name="Ochoa-Leyva A."/>
            <person name="Jose M.V."/>
            <person name="Sciutto E."/>
            <person name="Landa A."/>
            <person name="Jimenez L."/>
            <person name="Valdes V."/>
            <person name="Carrero J.C."/>
            <person name="Larralde C."/>
            <person name="Morales-Montor J."/>
            <person name="Limon-Lason J."/>
            <person name="Soberon X."/>
            <person name="Laclette J.P."/>
        </authorList>
    </citation>
    <scope>NUCLEOTIDE SEQUENCE [LARGE SCALE GENOMIC DNA]</scope>
</reference>
<dbReference type="Pfam" id="PF01344">
    <property type="entry name" value="Kelch_1"/>
    <property type="match status" value="1"/>
</dbReference>
<evidence type="ECO:0000256" key="4">
    <source>
        <dbReference type="ARBA" id="ARBA00041041"/>
    </source>
</evidence>
<evidence type="ECO:0000256" key="5">
    <source>
        <dbReference type="SAM" id="SignalP"/>
    </source>
</evidence>
<dbReference type="AlphaFoldDB" id="A0A068Y8T7"/>
<feature type="signal peptide" evidence="5">
    <location>
        <begin position="1"/>
        <end position="27"/>
    </location>
</feature>
<accession>A0A068Y8T7</accession>
<dbReference type="Pfam" id="PF24681">
    <property type="entry name" value="Kelch_KLHDC2_KLHL20_DRC7"/>
    <property type="match status" value="1"/>
</dbReference>
<dbReference type="InterPro" id="IPR052125">
    <property type="entry name" value="KLHDC10"/>
</dbReference>
<dbReference type="PANTHER" id="PTHR46428:SF1">
    <property type="entry name" value="KELCH DOMAIN-CONTAINING PROTEIN 10"/>
    <property type="match status" value="1"/>
</dbReference>
<sequence>MTGVTYVGASLATLPLTFIFMNRTVSCEQIRPICSGGDMVPGRSGHRIICIANDIYVIGGYVQLPTGLEVLGEVWAFNLLAERWRRLNLLNCSFRLALSACALAVGNRILIHGGTGIPFAEEINNTVIEIDVVTEQCKEHACVPKNADEKNIPEATYGHSLTYVCLSEDENNSKSLGGGMLVKVGGARGAPYSNVVSAFSFSTGTWERLFGGEGVDSLETFIPRYRHDAIFWNEELYIIGGTNFQGSLPFWPMPVFDIRRRRWRYVNFSGRCPPPIRYSCSVHFDNVVYTTGGVMDETDELNNLVFAFNLESLVFYIVGSHPLPTFFHDLTIAPGRYEFFSFGGVREETRVNHLHRFRLVHRPSSLAELCWQQVARLLRAFFPPDLATPHLLRVLRAASTPLLGLPSAASTFDTSPAAPGVIAVASDAASGSVQSLFAYTKSIFSYLLSHLGYTERKQRYLSVEPTSDSAEVFFDSMMAVVTDIVNSTKERQLDPVECVSIFLTVLFYCNGAPLQYVTRLPYGFRCLNTVCRYMEKLSGNVDAEESTRPYKRMHFAPASEKCDVSEVREGVYEANHIQGGFRRIAETYQLRGMKCPLICWFACWLPRQRRRRHPKEDGGYLVFLCSVPRLPEDARRRNTRAEYINIQHGEGARAIGMAQKASSPSRVQEG</sequence>
<dbReference type="InterPro" id="IPR011043">
    <property type="entry name" value="Gal_Oxase/kelch_b-propeller"/>
</dbReference>
<dbReference type="OMA" id="IHKHYLY"/>
<organism evidence="6 7">
    <name type="scientific">Echinococcus multilocularis</name>
    <name type="common">Fox tapeworm</name>
    <dbReference type="NCBI Taxonomy" id="6211"/>
    <lineage>
        <taxon>Eukaryota</taxon>
        <taxon>Metazoa</taxon>
        <taxon>Spiralia</taxon>
        <taxon>Lophotrochozoa</taxon>
        <taxon>Platyhelminthes</taxon>
        <taxon>Cestoda</taxon>
        <taxon>Eucestoda</taxon>
        <taxon>Cyclophyllidea</taxon>
        <taxon>Taeniidae</taxon>
        <taxon>Echinococcus</taxon>
    </lineage>
</organism>
<dbReference type="eggNOG" id="KOG0379">
    <property type="taxonomic scope" value="Eukaryota"/>
</dbReference>
<dbReference type="Proteomes" id="UP000017246">
    <property type="component" value="Unassembled WGS sequence"/>
</dbReference>
<evidence type="ECO:0000256" key="2">
    <source>
        <dbReference type="ARBA" id="ARBA00022737"/>
    </source>
</evidence>
<keyword evidence="1" id="KW-0880">Kelch repeat</keyword>
<keyword evidence="2" id="KW-0677">Repeat</keyword>
<proteinExistence type="inferred from homology"/>
<reference evidence="6" key="2">
    <citation type="submission" date="2015-11" db="EMBL/GenBank/DDBJ databases">
        <authorList>
            <person name="Zhang Y."/>
            <person name="Guo Z."/>
        </authorList>
    </citation>
    <scope>NUCLEOTIDE SEQUENCE</scope>
</reference>
<evidence type="ECO:0000313" key="7">
    <source>
        <dbReference type="Proteomes" id="UP000017246"/>
    </source>
</evidence>
<dbReference type="PANTHER" id="PTHR46428">
    <property type="entry name" value="KELCH DOMAIN-CONTAINING PROTEIN 10"/>
    <property type="match status" value="1"/>
</dbReference>
<evidence type="ECO:0000256" key="3">
    <source>
        <dbReference type="ARBA" id="ARBA00038487"/>
    </source>
</evidence>
<dbReference type="OrthoDB" id="7676067at2759"/>
<dbReference type="STRING" id="6211.A0A068Y8T7"/>
<dbReference type="EMBL" id="LN902845">
    <property type="protein sequence ID" value="CUT99091.1"/>
    <property type="molecule type" value="Genomic_DNA"/>
</dbReference>
<feature type="chain" id="PRO_5009741601" description="Kelch domain-containing protein 10" evidence="5">
    <location>
        <begin position="28"/>
        <end position="670"/>
    </location>
</feature>
<keyword evidence="5" id="KW-0732">Signal</keyword>
<name>A0A068Y8T7_ECHMU</name>
<comment type="similarity">
    <text evidence="3">Belongs to the KLHDC10 family.</text>
</comment>
<protein>
    <recommendedName>
        <fullName evidence="4">Kelch domain-containing protein 10</fullName>
    </recommendedName>
</protein>
<keyword evidence="7" id="KW-1185">Reference proteome</keyword>
<dbReference type="SUPFAM" id="SSF50965">
    <property type="entry name" value="Galactose oxidase, central domain"/>
    <property type="match status" value="1"/>
</dbReference>
<evidence type="ECO:0000256" key="1">
    <source>
        <dbReference type="ARBA" id="ARBA00022441"/>
    </source>
</evidence>
<dbReference type="InterPro" id="IPR015915">
    <property type="entry name" value="Kelch-typ_b-propeller"/>
</dbReference>
<evidence type="ECO:0000313" key="6">
    <source>
        <dbReference type="EMBL" id="CUT99091.1"/>
    </source>
</evidence>
<dbReference type="InterPro" id="IPR006652">
    <property type="entry name" value="Kelch_1"/>
</dbReference>
<dbReference type="GO" id="GO:0032874">
    <property type="term" value="P:positive regulation of stress-activated MAPK cascade"/>
    <property type="evidence" value="ECO:0007669"/>
    <property type="project" value="TreeGrafter"/>
</dbReference>